<evidence type="ECO:0000313" key="1">
    <source>
        <dbReference type="EMBL" id="MBW7571461.1"/>
    </source>
</evidence>
<reference evidence="1 2" key="1">
    <citation type="submission" date="2021-03" db="EMBL/GenBank/DDBJ databases">
        <title>Caproiciproducens sp. nov. isolated from feces of cow.</title>
        <authorList>
            <person name="Choi J.-Y."/>
        </authorList>
    </citation>
    <scope>NUCLEOTIDE SEQUENCE [LARGE SCALE GENOMIC DNA]</scope>
    <source>
        <strain evidence="1 2">AGMB10547</strain>
    </source>
</reference>
<protein>
    <submittedName>
        <fullName evidence="1">Uncharacterized protein</fullName>
    </submittedName>
</protein>
<proteinExistence type="predicted"/>
<sequence>MNSGNNGSTGYLDRIRRARGANFCKNTLLRTERGNRQTAVRLINDDRLLFATLFVLQPEIRERGLYRELSGRNRTALNICQKIMSAKYPSDGTGSEISLKSEEVHSAMLWMLNTGAADDGLSSDFDQVLDITASVLVKTHHEKTVLPVMADLIFRRNRRGVYNHDMVWAFFQARDPQSLRLLASRLRSPSRKDVELARLLLNIPENTPLNTNRDKQKQYEDYLAWLDENSPYVYFTGESLQLTNAPCVCGVNQEAKYLCKDISPRYNRPLTPLTEEELANLEQFHEAKGEEQAVLATFSSSLHSQNQSSWSQWMQYPVGRQIDIAKYGRRELV</sequence>
<comment type="caution">
    <text evidence="1">The sequence shown here is derived from an EMBL/GenBank/DDBJ whole genome shotgun (WGS) entry which is preliminary data.</text>
</comment>
<dbReference type="Proteomes" id="UP000719942">
    <property type="component" value="Unassembled WGS sequence"/>
</dbReference>
<gene>
    <name evidence="1" type="ORF">J5W02_01430</name>
</gene>
<dbReference type="RefSeq" id="WP_219963872.1">
    <property type="nucleotide sequence ID" value="NZ_JAGFNZ010000001.1"/>
</dbReference>
<name>A0ABS7DK38_9FIRM</name>
<keyword evidence="2" id="KW-1185">Reference proteome</keyword>
<accession>A0ABS7DK38</accession>
<evidence type="ECO:0000313" key="2">
    <source>
        <dbReference type="Proteomes" id="UP000719942"/>
    </source>
</evidence>
<organism evidence="1 2">
    <name type="scientific">Caproiciproducens faecalis</name>
    <dbReference type="NCBI Taxonomy" id="2820301"/>
    <lineage>
        <taxon>Bacteria</taxon>
        <taxon>Bacillati</taxon>
        <taxon>Bacillota</taxon>
        <taxon>Clostridia</taxon>
        <taxon>Eubacteriales</taxon>
        <taxon>Acutalibacteraceae</taxon>
        <taxon>Caproiciproducens</taxon>
    </lineage>
</organism>
<dbReference type="EMBL" id="JAGFNZ010000001">
    <property type="protein sequence ID" value="MBW7571461.1"/>
    <property type="molecule type" value="Genomic_DNA"/>
</dbReference>